<feature type="region of interest" description="Disordered" evidence="11">
    <location>
        <begin position="746"/>
        <end position="771"/>
    </location>
</feature>
<feature type="region of interest" description="Disordered" evidence="11">
    <location>
        <begin position="1175"/>
        <end position="1223"/>
    </location>
</feature>
<dbReference type="Gene3D" id="1.20.120.350">
    <property type="entry name" value="Voltage-gated potassium channels. Chain C"/>
    <property type="match status" value="2"/>
</dbReference>
<evidence type="ECO:0000259" key="13">
    <source>
        <dbReference type="Pfam" id="PF00520"/>
    </source>
</evidence>
<evidence type="ECO:0000256" key="6">
    <source>
        <dbReference type="ARBA" id="ARBA00022989"/>
    </source>
</evidence>
<organism evidence="14">
    <name type="scientific">Mantoniella antarctica</name>
    <dbReference type="NCBI Taxonomy" id="81844"/>
    <lineage>
        <taxon>Eukaryota</taxon>
        <taxon>Viridiplantae</taxon>
        <taxon>Chlorophyta</taxon>
        <taxon>Mamiellophyceae</taxon>
        <taxon>Mamiellales</taxon>
        <taxon>Mamiellaceae</taxon>
        <taxon>Mantoniella</taxon>
    </lineage>
</organism>
<keyword evidence="9" id="KW-0325">Glycoprotein</keyword>
<dbReference type="PANTHER" id="PTHR10037:SF62">
    <property type="entry name" value="SODIUM CHANNEL PROTEIN 60E"/>
    <property type="match status" value="1"/>
</dbReference>
<feature type="transmembrane region" description="Helical" evidence="12">
    <location>
        <begin position="533"/>
        <end position="559"/>
    </location>
</feature>
<keyword evidence="8 12" id="KW-0472">Membrane</keyword>
<dbReference type="InterPro" id="IPR043203">
    <property type="entry name" value="VGCC_Ca_Na"/>
</dbReference>
<reference evidence="14" key="1">
    <citation type="submission" date="2021-01" db="EMBL/GenBank/DDBJ databases">
        <authorList>
            <person name="Corre E."/>
            <person name="Pelletier E."/>
            <person name="Niang G."/>
            <person name="Scheremetjew M."/>
            <person name="Finn R."/>
            <person name="Kale V."/>
            <person name="Holt S."/>
            <person name="Cochrane G."/>
            <person name="Meng A."/>
            <person name="Brown T."/>
            <person name="Cohen L."/>
        </authorList>
    </citation>
    <scope>NUCLEOTIDE SEQUENCE</scope>
    <source>
        <strain evidence="14">SL-175</strain>
    </source>
</reference>
<dbReference type="Gene3D" id="1.10.287.70">
    <property type="match status" value="2"/>
</dbReference>
<dbReference type="AlphaFoldDB" id="A0A7S0SYR4"/>
<name>A0A7S0SYR4_9CHLO</name>
<feature type="compositionally biased region" description="Basic and acidic residues" evidence="11">
    <location>
        <begin position="1070"/>
        <end position="1079"/>
    </location>
</feature>
<sequence>MTPSQRRKRAVEEPIQFSLGHTQSRVVPMETLLKNKSDERDAALAAEAEAVKEDPAARADRLMHERALEVGIDPEVGRVRLFCLRLTDHSWFQTLTMTLIGVSSALLAPECDVNWPAPGSATGQWVDSADLFLTAAFAAEMALKMMALTVYSGPKAYLKDSWNCLDGFIVAMSVLTYMLSSFGGIGRVLKAFRVLRVLRPLRMIKTIPSLKLVIDATLVSLPSVLTVCALGLIIMVIAGVLGMNLFGGMFWSCSLGDVGDFSGTKAGCLAAGGEWQNAPFNFDNIGQASVSVFVMSTGDNWQDLMWQGTDATGMDKQPLERNSPLSAFYFVAVVILAYFFWANLFVSALVDNFSNVASELKGSAGATGSEGYNYSESQRKWLQALNIGLEKAKESWRDVPMRNVSNIRWLCLKLRKWKRWDMFVMFFITCNALQMCLMRHGAPEKEVRTMGIFSIVFTCLYVLETAINITAMEWAAYWDSSWHKVDFVVTILGVLELAADLIGGSGGFITVFRTARFFRLFKVLKTSRGLRSLVNTFQSALPGVLNIMMLMALLVHIYACLGCTLYGSIAGPYHGVGLTRYTNFTDWRSATSLLFVVLSGNWADAFQDVYWTCATETPDPVTGAYPDGCSYRWSAVFYFFSFVILGICLLCNLFVAILLERFDYASTMEGVYDEQNPFDMMRRLTIIRRFAYKVRNRLKMVKTLRNVEELNSQRETNADAPGLRKSLNARIMSISAKSLDIGGNMARVDEQGGQDGAESDQEEAVSPSRKRKIRAALTARMCERHDVHAADVAAWVEEALEVMEEHLSAPNFSSPGMRGGAGPGAGARPGTRSAANTATATEDEGKPSIRREGGGGGERPGSWGGEVNVMAGRSDSAATPIMSRWHQANVLAAAAAVNNKGEEEEAHGTSAPGGSASRKAETAAPVRMWAGLLSAMFSPPPQQSQQHVAERPLPAPADPSSQHTPHVDLHSQAETTSEPAVVERCVESLGRWGQVVAYARRSTPEAEVAARPGSSGIIGGLGSMVGTLGSLVLGATKRLTPSTSIDGAVGDRTPSADVGDGGSETPSRTRHNDGANDARRSVKNVGRMLSQQRDVFEAGEGPSARVGQSPLAVSLGMDRDRGGHEGTGLMLERFIMADSDPTSTLPPPAQHASQVASPQRWTGEPLRNLEQNFHNLSPHAGECRGGGGGSREGAYRHQARVGKKNSFTGEQHPTHKTNIEERL</sequence>
<feature type="compositionally biased region" description="Gly residues" evidence="11">
    <location>
        <begin position="854"/>
        <end position="864"/>
    </location>
</feature>
<feature type="region of interest" description="Disordered" evidence="11">
    <location>
        <begin position="809"/>
        <end position="869"/>
    </location>
</feature>
<feature type="transmembrane region" description="Helical" evidence="12">
    <location>
        <begin position="163"/>
        <end position="185"/>
    </location>
</feature>
<feature type="transmembrane region" description="Helical" evidence="12">
    <location>
        <begin position="487"/>
        <end position="512"/>
    </location>
</feature>
<feature type="compositionally biased region" description="Basic and acidic residues" evidence="11">
    <location>
        <begin position="843"/>
        <end position="853"/>
    </location>
</feature>
<feature type="transmembrane region" description="Helical" evidence="12">
    <location>
        <begin position="129"/>
        <end position="151"/>
    </location>
</feature>
<evidence type="ECO:0000256" key="3">
    <source>
        <dbReference type="ARBA" id="ARBA00022692"/>
    </source>
</evidence>
<evidence type="ECO:0000256" key="10">
    <source>
        <dbReference type="ARBA" id="ARBA00023303"/>
    </source>
</evidence>
<evidence type="ECO:0000256" key="7">
    <source>
        <dbReference type="ARBA" id="ARBA00023065"/>
    </source>
</evidence>
<keyword evidence="10" id="KW-0407">Ion channel</keyword>
<evidence type="ECO:0000256" key="8">
    <source>
        <dbReference type="ARBA" id="ARBA00023136"/>
    </source>
</evidence>
<keyword evidence="6 12" id="KW-1133">Transmembrane helix</keyword>
<feature type="region of interest" description="Disordered" evidence="11">
    <location>
        <begin position="899"/>
        <end position="922"/>
    </location>
</feature>
<keyword evidence="5" id="KW-0851">Voltage-gated channel</keyword>
<dbReference type="GO" id="GO:0005248">
    <property type="term" value="F:voltage-gated sodium channel activity"/>
    <property type="evidence" value="ECO:0007669"/>
    <property type="project" value="TreeGrafter"/>
</dbReference>
<keyword evidence="4" id="KW-0677">Repeat</keyword>
<accession>A0A7S0SYR4</accession>
<dbReference type="InterPro" id="IPR027359">
    <property type="entry name" value="Volt_channel_dom_sf"/>
</dbReference>
<evidence type="ECO:0000256" key="9">
    <source>
        <dbReference type="ARBA" id="ARBA00023180"/>
    </source>
</evidence>
<evidence type="ECO:0000256" key="5">
    <source>
        <dbReference type="ARBA" id="ARBA00022882"/>
    </source>
</evidence>
<feature type="transmembrane region" description="Helical" evidence="12">
    <location>
        <begin position="327"/>
        <end position="350"/>
    </location>
</feature>
<keyword evidence="3 12" id="KW-0812">Transmembrane</keyword>
<evidence type="ECO:0000313" key="14">
    <source>
        <dbReference type="EMBL" id="CAD8718722.1"/>
    </source>
</evidence>
<dbReference type="InterPro" id="IPR005821">
    <property type="entry name" value="Ion_trans_dom"/>
</dbReference>
<dbReference type="Pfam" id="PF00520">
    <property type="entry name" value="Ion_trans"/>
    <property type="match status" value="2"/>
</dbReference>
<keyword evidence="2" id="KW-0813">Transport</keyword>
<feature type="region of interest" description="Disordered" evidence="11">
    <location>
        <begin position="1041"/>
        <end position="1079"/>
    </location>
</feature>
<gene>
    <name evidence="14" type="ORF">MANT1106_LOCUS18447</name>
</gene>
<evidence type="ECO:0000256" key="4">
    <source>
        <dbReference type="ARBA" id="ARBA00022737"/>
    </source>
</evidence>
<feature type="domain" description="Ion transport" evidence="13">
    <location>
        <begin position="89"/>
        <end position="359"/>
    </location>
</feature>
<proteinExistence type="predicted"/>
<evidence type="ECO:0000256" key="12">
    <source>
        <dbReference type="SAM" id="Phobius"/>
    </source>
</evidence>
<protein>
    <recommendedName>
        <fullName evidence="13">Ion transport domain-containing protein</fullName>
    </recommendedName>
</protein>
<feature type="compositionally biased region" description="Gly residues" evidence="11">
    <location>
        <begin position="817"/>
        <end position="827"/>
    </location>
</feature>
<evidence type="ECO:0000256" key="11">
    <source>
        <dbReference type="SAM" id="MobiDB-lite"/>
    </source>
</evidence>
<feature type="region of interest" description="Disordered" evidence="11">
    <location>
        <begin position="936"/>
        <end position="981"/>
    </location>
</feature>
<dbReference type="GO" id="GO:0001518">
    <property type="term" value="C:voltage-gated sodium channel complex"/>
    <property type="evidence" value="ECO:0007669"/>
    <property type="project" value="TreeGrafter"/>
</dbReference>
<feature type="transmembrane region" description="Helical" evidence="12">
    <location>
        <begin position="224"/>
        <end position="246"/>
    </location>
</feature>
<dbReference type="FunFam" id="1.20.120.350:FF:000009">
    <property type="entry name" value="Voltage-dependent T-type calcium channel subunit alpha"/>
    <property type="match status" value="1"/>
</dbReference>
<feature type="domain" description="Ion transport" evidence="13">
    <location>
        <begin position="418"/>
        <end position="665"/>
    </location>
</feature>
<feature type="transmembrane region" description="Helical" evidence="12">
    <location>
        <begin position="450"/>
        <end position="467"/>
    </location>
</feature>
<evidence type="ECO:0000256" key="1">
    <source>
        <dbReference type="ARBA" id="ARBA00004141"/>
    </source>
</evidence>
<dbReference type="SUPFAM" id="SSF81324">
    <property type="entry name" value="Voltage-gated potassium channels"/>
    <property type="match status" value="2"/>
</dbReference>
<feature type="transmembrane region" description="Helical" evidence="12">
    <location>
        <begin position="635"/>
        <end position="659"/>
    </location>
</feature>
<evidence type="ECO:0000256" key="2">
    <source>
        <dbReference type="ARBA" id="ARBA00022448"/>
    </source>
</evidence>
<dbReference type="EMBL" id="HBFC01031084">
    <property type="protein sequence ID" value="CAD8718722.1"/>
    <property type="molecule type" value="Transcribed_RNA"/>
</dbReference>
<dbReference type="PANTHER" id="PTHR10037">
    <property type="entry name" value="VOLTAGE-GATED CATION CHANNEL CALCIUM AND SODIUM"/>
    <property type="match status" value="1"/>
</dbReference>
<comment type="subcellular location">
    <subcellularLocation>
        <location evidence="1">Membrane</location>
        <topology evidence="1">Multi-pass membrane protein</topology>
    </subcellularLocation>
</comment>
<keyword evidence="7" id="KW-0406">Ion transport</keyword>
<dbReference type="FunFam" id="1.10.287.70:FF:000117">
    <property type="entry name" value="Voltage-gated Ca2+ channel, alpha subunit"/>
    <property type="match status" value="1"/>
</dbReference>